<keyword evidence="3" id="KW-1185">Reference proteome</keyword>
<evidence type="ECO:0000313" key="3">
    <source>
        <dbReference type="Proteomes" id="UP001176941"/>
    </source>
</evidence>
<proteinExistence type="predicted"/>
<gene>
    <name evidence="2" type="ORF">MRATA1EN1_LOCUS3975</name>
</gene>
<evidence type="ECO:0000313" key="2">
    <source>
        <dbReference type="EMBL" id="CAI9155013.1"/>
    </source>
</evidence>
<dbReference type="EMBL" id="OX459948">
    <property type="protein sequence ID" value="CAI9155013.1"/>
    <property type="molecule type" value="Genomic_DNA"/>
</dbReference>
<feature type="region of interest" description="Disordered" evidence="1">
    <location>
        <begin position="67"/>
        <end position="103"/>
    </location>
</feature>
<evidence type="ECO:0000256" key="1">
    <source>
        <dbReference type="SAM" id="MobiDB-lite"/>
    </source>
</evidence>
<reference evidence="2" key="1">
    <citation type="submission" date="2023-04" db="EMBL/GenBank/DDBJ databases">
        <authorList>
            <consortium name="ELIXIR-Norway"/>
        </authorList>
    </citation>
    <scope>NUCLEOTIDE SEQUENCE [LARGE SCALE GENOMIC DNA]</scope>
</reference>
<dbReference type="Proteomes" id="UP001176941">
    <property type="component" value="Chromosome 12"/>
</dbReference>
<organism evidence="2 3">
    <name type="scientific">Rangifer tarandus platyrhynchus</name>
    <name type="common">Svalbard reindeer</name>
    <dbReference type="NCBI Taxonomy" id="3082113"/>
    <lineage>
        <taxon>Eukaryota</taxon>
        <taxon>Metazoa</taxon>
        <taxon>Chordata</taxon>
        <taxon>Craniata</taxon>
        <taxon>Vertebrata</taxon>
        <taxon>Euteleostomi</taxon>
        <taxon>Mammalia</taxon>
        <taxon>Eutheria</taxon>
        <taxon>Laurasiatheria</taxon>
        <taxon>Artiodactyla</taxon>
        <taxon>Ruminantia</taxon>
        <taxon>Pecora</taxon>
        <taxon>Cervidae</taxon>
        <taxon>Odocoileinae</taxon>
        <taxon>Rangifer</taxon>
    </lineage>
</organism>
<sequence>MMADGPVGVVPGTQKFLAAKRGPCQGDLCWRSFPQSFPLRPPDVRDLDALGKPAREVLSWGWVRLSRGPPSRRNGGWSVQPRERPGAPPSLCEPLPGGGWEEA</sequence>
<name>A0ABN8Y3J8_RANTA</name>
<accession>A0ABN8Y3J8</accession>
<protein>
    <submittedName>
        <fullName evidence="2">Uncharacterized protein</fullName>
    </submittedName>
</protein>